<name>A0AA36HUG3_9DINO</name>
<evidence type="ECO:0000313" key="2">
    <source>
        <dbReference type="Proteomes" id="UP001178507"/>
    </source>
</evidence>
<gene>
    <name evidence="1" type="ORF">EVOR1521_LOCUS4831</name>
</gene>
<accession>A0AA36HUG3</accession>
<organism evidence="1 2">
    <name type="scientific">Effrenium voratum</name>
    <dbReference type="NCBI Taxonomy" id="2562239"/>
    <lineage>
        <taxon>Eukaryota</taxon>
        <taxon>Sar</taxon>
        <taxon>Alveolata</taxon>
        <taxon>Dinophyceae</taxon>
        <taxon>Suessiales</taxon>
        <taxon>Symbiodiniaceae</taxon>
        <taxon>Effrenium</taxon>
    </lineage>
</organism>
<proteinExistence type="predicted"/>
<protein>
    <submittedName>
        <fullName evidence="1">Uncharacterized protein</fullName>
    </submittedName>
</protein>
<sequence length="68" mass="7505">MTKLATTRTVRFAVGLSVTDEDGAFRMLWSAGALWRLGSNAAQNNLRLREDKKWKSSASCCCHNGAML</sequence>
<dbReference type="AlphaFoldDB" id="A0AA36HUG3"/>
<evidence type="ECO:0000313" key="1">
    <source>
        <dbReference type="EMBL" id="CAJ1375578.1"/>
    </source>
</evidence>
<dbReference type="EMBL" id="CAUJNA010000332">
    <property type="protein sequence ID" value="CAJ1375578.1"/>
    <property type="molecule type" value="Genomic_DNA"/>
</dbReference>
<keyword evidence="2" id="KW-1185">Reference proteome</keyword>
<dbReference type="Proteomes" id="UP001178507">
    <property type="component" value="Unassembled WGS sequence"/>
</dbReference>
<comment type="caution">
    <text evidence="1">The sequence shown here is derived from an EMBL/GenBank/DDBJ whole genome shotgun (WGS) entry which is preliminary data.</text>
</comment>
<reference evidence="1" key="1">
    <citation type="submission" date="2023-08" db="EMBL/GenBank/DDBJ databases">
        <authorList>
            <person name="Chen Y."/>
            <person name="Shah S."/>
            <person name="Dougan E. K."/>
            <person name="Thang M."/>
            <person name="Chan C."/>
        </authorList>
    </citation>
    <scope>NUCLEOTIDE SEQUENCE</scope>
</reference>